<dbReference type="GO" id="GO:0052689">
    <property type="term" value="F:carboxylic ester hydrolase activity"/>
    <property type="evidence" value="ECO:0007669"/>
    <property type="project" value="UniProtKB-ARBA"/>
</dbReference>
<accession>A0A5J6SK10</accession>
<dbReference type="RefSeq" id="WP_151699174.1">
    <property type="nucleotide sequence ID" value="NZ_CP031223.1"/>
</dbReference>
<evidence type="ECO:0000313" key="3">
    <source>
        <dbReference type="EMBL" id="QFF98231.1"/>
    </source>
</evidence>
<reference evidence="3 4" key="1">
    <citation type="submission" date="2018-07" db="EMBL/GenBank/DDBJ databases">
        <title>Complete genome sequence of Psychrobacillus sp. PB01, isolated from iceberg, and comparative genome analysis of Psychrobacillus strains.</title>
        <authorList>
            <person name="Lee P.C."/>
        </authorList>
    </citation>
    <scope>NUCLEOTIDE SEQUENCE [LARGE SCALE GENOMIC DNA]</scope>
    <source>
        <strain evidence="3 4">PB01</strain>
    </source>
</reference>
<dbReference type="GO" id="GO:0008236">
    <property type="term" value="F:serine-type peptidase activity"/>
    <property type="evidence" value="ECO:0007669"/>
    <property type="project" value="InterPro"/>
</dbReference>
<dbReference type="AlphaFoldDB" id="A0A5J6SK10"/>
<dbReference type="KEGG" id="psyo:PB01_05015"/>
<evidence type="ECO:0000259" key="2">
    <source>
        <dbReference type="Pfam" id="PF00326"/>
    </source>
</evidence>
<proteinExistence type="predicted"/>
<organism evidence="3 4">
    <name type="scientific">Psychrobacillus glaciei</name>
    <dbReference type="NCBI Taxonomy" id="2283160"/>
    <lineage>
        <taxon>Bacteria</taxon>
        <taxon>Bacillati</taxon>
        <taxon>Bacillota</taxon>
        <taxon>Bacilli</taxon>
        <taxon>Bacillales</taxon>
        <taxon>Bacillaceae</taxon>
        <taxon>Psychrobacillus</taxon>
    </lineage>
</organism>
<protein>
    <submittedName>
        <fullName evidence="3">Esterase</fullName>
    </submittedName>
</protein>
<feature type="domain" description="Peptidase S9 prolyl oligopeptidase catalytic" evidence="2">
    <location>
        <begin position="88"/>
        <end position="237"/>
    </location>
</feature>
<dbReference type="Gene3D" id="3.40.50.1820">
    <property type="entry name" value="alpha/beta hydrolase"/>
    <property type="match status" value="1"/>
</dbReference>
<dbReference type="SUPFAM" id="SSF53474">
    <property type="entry name" value="alpha/beta-Hydrolases"/>
    <property type="match status" value="1"/>
</dbReference>
<evidence type="ECO:0000256" key="1">
    <source>
        <dbReference type="ARBA" id="ARBA00022801"/>
    </source>
</evidence>
<name>A0A5J6SK10_9BACI</name>
<evidence type="ECO:0000313" key="4">
    <source>
        <dbReference type="Proteomes" id="UP000325517"/>
    </source>
</evidence>
<dbReference type="Proteomes" id="UP000325517">
    <property type="component" value="Chromosome"/>
</dbReference>
<dbReference type="GO" id="GO:0006508">
    <property type="term" value="P:proteolysis"/>
    <property type="evidence" value="ECO:0007669"/>
    <property type="project" value="InterPro"/>
</dbReference>
<dbReference type="PANTHER" id="PTHR22946">
    <property type="entry name" value="DIENELACTONE HYDROLASE DOMAIN-CONTAINING PROTEIN-RELATED"/>
    <property type="match status" value="1"/>
</dbReference>
<sequence length="252" mass="28532">MIVQLESWNNIPLLHIYTNQTNNHSPIVIFLHGFESAKEHNLHYAYQLANKGCRVILPDAHLHGDRDEKLDQVEISLRFWETVLTSIEEVGKLKEELRARGYWTDQKIGVGGTSMGGITALGCLTVYPWIHASAIMMGTPSYVQLAKAQIEQIEQKGIPIPLNSEEKDNMFHTLSTFDASIHMEKLANKSLFFWHGEKDVIVPFASTAHFIEEYEKQYGNEQLVFMKEKSAGHAVNRKGLLAATKWLGDNLA</sequence>
<dbReference type="PANTHER" id="PTHR22946:SF9">
    <property type="entry name" value="POLYKETIDE TRANSFERASE AF380"/>
    <property type="match status" value="1"/>
</dbReference>
<keyword evidence="1" id="KW-0378">Hydrolase</keyword>
<dbReference type="Pfam" id="PF00326">
    <property type="entry name" value="Peptidase_S9"/>
    <property type="match status" value="1"/>
</dbReference>
<dbReference type="OrthoDB" id="31158at2"/>
<dbReference type="InterPro" id="IPR050261">
    <property type="entry name" value="FrsA_esterase"/>
</dbReference>
<keyword evidence="4" id="KW-1185">Reference proteome</keyword>
<dbReference type="InterPro" id="IPR001375">
    <property type="entry name" value="Peptidase_S9_cat"/>
</dbReference>
<dbReference type="EMBL" id="CP031223">
    <property type="protein sequence ID" value="QFF98231.1"/>
    <property type="molecule type" value="Genomic_DNA"/>
</dbReference>
<gene>
    <name evidence="3" type="ORF">PB01_05015</name>
</gene>
<dbReference type="InterPro" id="IPR029058">
    <property type="entry name" value="AB_hydrolase_fold"/>
</dbReference>